<keyword evidence="4" id="KW-0274">FAD</keyword>
<keyword evidence="9" id="KW-1185">Reference proteome</keyword>
<evidence type="ECO:0000256" key="2">
    <source>
        <dbReference type="ARBA" id="ARBA00010790"/>
    </source>
</evidence>
<protein>
    <recommendedName>
        <fullName evidence="10">GMC family oxidoreductase</fullName>
    </recommendedName>
</protein>
<dbReference type="Proteomes" id="UP001161406">
    <property type="component" value="Unassembled WGS sequence"/>
</dbReference>
<dbReference type="InterPro" id="IPR036188">
    <property type="entry name" value="FAD/NAD-bd_sf"/>
</dbReference>
<evidence type="ECO:0000256" key="5">
    <source>
        <dbReference type="ARBA" id="ARBA00023002"/>
    </source>
</evidence>
<dbReference type="Gene3D" id="3.50.50.60">
    <property type="entry name" value="FAD/NAD(P)-binding domain"/>
    <property type="match status" value="2"/>
</dbReference>
<dbReference type="Pfam" id="PF05199">
    <property type="entry name" value="GMC_oxred_C"/>
    <property type="match status" value="1"/>
</dbReference>
<evidence type="ECO:0000256" key="1">
    <source>
        <dbReference type="ARBA" id="ARBA00001974"/>
    </source>
</evidence>
<feature type="domain" description="Glucose-methanol-choline oxidoreductase C-terminal" evidence="7">
    <location>
        <begin position="383"/>
        <end position="511"/>
    </location>
</feature>
<dbReference type="PANTHER" id="PTHR42784">
    <property type="entry name" value="PYRANOSE 2-OXIDASE"/>
    <property type="match status" value="1"/>
</dbReference>
<comment type="cofactor">
    <cofactor evidence="1">
        <name>FAD</name>
        <dbReference type="ChEBI" id="CHEBI:57692"/>
    </cofactor>
</comment>
<evidence type="ECO:0000313" key="9">
    <source>
        <dbReference type="Proteomes" id="UP001161406"/>
    </source>
</evidence>
<feature type="domain" description="FAD-dependent oxidoreductase 2 FAD-binding" evidence="6">
    <location>
        <begin position="19"/>
        <end position="68"/>
    </location>
</feature>
<keyword evidence="5" id="KW-0560">Oxidoreductase</keyword>
<evidence type="ECO:0000259" key="7">
    <source>
        <dbReference type="Pfam" id="PF05199"/>
    </source>
</evidence>
<reference evidence="8" key="1">
    <citation type="journal article" date="2014" name="Int. J. Syst. Evol. Microbiol.">
        <title>Complete genome of a new Firmicutes species belonging to the dominant human colonic microbiota ('Ruminococcus bicirculans') reveals two chromosomes and a selective capacity to utilize plant glucans.</title>
        <authorList>
            <consortium name="NISC Comparative Sequencing Program"/>
            <person name="Wegmann U."/>
            <person name="Louis P."/>
            <person name="Goesmann A."/>
            <person name="Henrissat B."/>
            <person name="Duncan S.H."/>
            <person name="Flint H.J."/>
        </authorList>
    </citation>
    <scope>NUCLEOTIDE SEQUENCE</scope>
    <source>
        <strain evidence="8">NBRC 103855</strain>
    </source>
</reference>
<accession>A0ABQ5UAM0</accession>
<gene>
    <name evidence="8" type="ORF">GCM10007913_11040</name>
</gene>
<proteinExistence type="inferred from homology"/>
<evidence type="ECO:0000256" key="4">
    <source>
        <dbReference type="ARBA" id="ARBA00022827"/>
    </source>
</evidence>
<dbReference type="InterPro" id="IPR003953">
    <property type="entry name" value="FAD-dep_OxRdtase_2_FAD-bd"/>
</dbReference>
<dbReference type="PANTHER" id="PTHR42784:SF1">
    <property type="entry name" value="PYRANOSE 2-OXIDASE"/>
    <property type="match status" value="1"/>
</dbReference>
<evidence type="ECO:0000313" key="8">
    <source>
        <dbReference type="EMBL" id="GLQ09172.1"/>
    </source>
</evidence>
<reference evidence="8" key="2">
    <citation type="submission" date="2023-01" db="EMBL/GenBank/DDBJ databases">
        <title>Draft genome sequence of Devosia yakushimensis strain NBRC 103855.</title>
        <authorList>
            <person name="Sun Q."/>
            <person name="Mori K."/>
        </authorList>
    </citation>
    <scope>NUCLEOTIDE SEQUENCE</scope>
    <source>
        <strain evidence="8">NBRC 103855</strain>
    </source>
</reference>
<evidence type="ECO:0008006" key="10">
    <source>
        <dbReference type="Google" id="ProtNLM"/>
    </source>
</evidence>
<dbReference type="InterPro" id="IPR007867">
    <property type="entry name" value="GMC_OxRtase_C"/>
</dbReference>
<dbReference type="EMBL" id="BSNG01000001">
    <property type="protein sequence ID" value="GLQ09172.1"/>
    <property type="molecule type" value="Genomic_DNA"/>
</dbReference>
<dbReference type="SUPFAM" id="SSF51905">
    <property type="entry name" value="FAD/NAD(P)-binding domain"/>
    <property type="match status" value="1"/>
</dbReference>
<evidence type="ECO:0000259" key="6">
    <source>
        <dbReference type="Pfam" id="PF00890"/>
    </source>
</evidence>
<evidence type="ECO:0000256" key="3">
    <source>
        <dbReference type="ARBA" id="ARBA00022630"/>
    </source>
</evidence>
<dbReference type="InterPro" id="IPR051473">
    <property type="entry name" value="P2Ox-like"/>
</dbReference>
<sequence length="518" mass="56975">MPHVDLSMASPADFELRWDICVVGAGPAGIAAAMRLAQRGKRVIVLESGHSAPTAEATALNTIDAPLAEYDGALKGRHRGLGGTSDLWGGRLIPLTRHDLSARDYVGLPAWPISYDDIYRHARDVEILFDMPDRNFAQLPEGRPESLVSIGSVDGVECRLPKIVRFRNRNVYLQLAPEIAHNGNITVLSNATAVDFDLSPEGNRIAAIRATGFHGRQVSIQADEFVFAAGTLESTRLMLLLARKANADAKSTGPIGEHFVDHLAVNVGRVFHFAPNMIAYLVGHARTRGQRHATHFELLPAAQRNGTLGSAYLCLRLDMMDQEVNVVRDRLRRRLDKPDANIGATLTSGRKLAHAAAWRLLHHDWLLPPSVEIHAEIRTEQLPSAANRIELSDSVDPLGVPRIKLDWRILDSDLKTADQALAIYRRMWEGHALQSACQIDWLTAADTPLRESDFRDVYHPSGSTRMGTTAGDSVVDNQLRSHAFPNVRILSPSVFPSSGSANPMLTLLCLAYRLADQM</sequence>
<keyword evidence="3" id="KW-0285">Flavoprotein</keyword>
<comment type="similarity">
    <text evidence="2">Belongs to the GMC oxidoreductase family.</text>
</comment>
<comment type="caution">
    <text evidence="8">The sequence shown here is derived from an EMBL/GenBank/DDBJ whole genome shotgun (WGS) entry which is preliminary data.</text>
</comment>
<dbReference type="Pfam" id="PF00890">
    <property type="entry name" value="FAD_binding_2"/>
    <property type="match status" value="1"/>
</dbReference>
<name>A0ABQ5UAM0_9HYPH</name>
<organism evidence="8 9">
    <name type="scientific">Devosia yakushimensis</name>
    <dbReference type="NCBI Taxonomy" id="470028"/>
    <lineage>
        <taxon>Bacteria</taxon>
        <taxon>Pseudomonadati</taxon>
        <taxon>Pseudomonadota</taxon>
        <taxon>Alphaproteobacteria</taxon>
        <taxon>Hyphomicrobiales</taxon>
        <taxon>Devosiaceae</taxon>
        <taxon>Devosia</taxon>
    </lineage>
</organism>